<keyword evidence="3" id="KW-1185">Reference proteome</keyword>
<dbReference type="Proteomes" id="UP001515480">
    <property type="component" value="Unassembled WGS sequence"/>
</dbReference>
<organism evidence="2 3">
    <name type="scientific">Prymnesium parvum</name>
    <name type="common">Toxic golden alga</name>
    <dbReference type="NCBI Taxonomy" id="97485"/>
    <lineage>
        <taxon>Eukaryota</taxon>
        <taxon>Haptista</taxon>
        <taxon>Haptophyta</taxon>
        <taxon>Prymnesiophyceae</taxon>
        <taxon>Prymnesiales</taxon>
        <taxon>Prymnesiaceae</taxon>
        <taxon>Prymnesium</taxon>
    </lineage>
</organism>
<dbReference type="AlphaFoldDB" id="A0AB34JZG6"/>
<proteinExistence type="predicted"/>
<feature type="signal peptide" evidence="1">
    <location>
        <begin position="1"/>
        <end position="18"/>
    </location>
</feature>
<evidence type="ECO:0000313" key="2">
    <source>
        <dbReference type="EMBL" id="KAL1526507.1"/>
    </source>
</evidence>
<sequence>MLGRLLTVGLLLAGQVRGEQTGRVDALALGFADAVPAERLGVFIKSFLQHSPAHSELVLFAYDNPPNVSLYGPRVSVVRSARSEGVDLSNHRYALFREHVEHLFPAPRLLLNSDVSDVVFQANPFVGDAAGVVYTSLEGDRTLGDGSLVAHFNNKWISNIQRCGKIVQSSDLDSWEVVCSGFSTGRAQPMLAYWRAMERELKTCFGNVKGQDQGVHEYLIHQETPNGVRFELLDSFSSPLATLSHILELMRKNPGVKLLEPSDYTRTALGEQIHFPDALVPCVRRTGRRQMCYDESGYFYNAEGNLPAVVHQYNRFHELEQLIFHRWL</sequence>
<reference evidence="2 3" key="1">
    <citation type="journal article" date="2024" name="Science">
        <title>Giant polyketide synthase enzymes in the biosynthesis of giant marine polyether toxins.</title>
        <authorList>
            <person name="Fallon T.R."/>
            <person name="Shende V.V."/>
            <person name="Wierzbicki I.H."/>
            <person name="Pendleton A.L."/>
            <person name="Watervoot N.F."/>
            <person name="Auber R.P."/>
            <person name="Gonzalez D.J."/>
            <person name="Wisecaver J.H."/>
            <person name="Moore B.S."/>
        </authorList>
    </citation>
    <scope>NUCLEOTIDE SEQUENCE [LARGE SCALE GENOMIC DNA]</scope>
    <source>
        <strain evidence="2 3">12B1</strain>
    </source>
</reference>
<feature type="chain" id="PRO_5044217575" description="Protein xylosyltransferase" evidence="1">
    <location>
        <begin position="19"/>
        <end position="328"/>
    </location>
</feature>
<comment type="caution">
    <text evidence="2">The sequence shown here is derived from an EMBL/GenBank/DDBJ whole genome shotgun (WGS) entry which is preliminary data.</text>
</comment>
<accession>A0AB34JZG6</accession>
<name>A0AB34JZG6_PRYPA</name>
<protein>
    <recommendedName>
        <fullName evidence="4">Protein xylosyltransferase</fullName>
    </recommendedName>
</protein>
<evidence type="ECO:0000313" key="3">
    <source>
        <dbReference type="Proteomes" id="UP001515480"/>
    </source>
</evidence>
<gene>
    <name evidence="2" type="ORF">AB1Y20_015217</name>
</gene>
<evidence type="ECO:0008006" key="4">
    <source>
        <dbReference type="Google" id="ProtNLM"/>
    </source>
</evidence>
<dbReference type="EMBL" id="JBGBPQ010000003">
    <property type="protein sequence ID" value="KAL1526507.1"/>
    <property type="molecule type" value="Genomic_DNA"/>
</dbReference>
<evidence type="ECO:0000256" key="1">
    <source>
        <dbReference type="SAM" id="SignalP"/>
    </source>
</evidence>
<keyword evidence="1" id="KW-0732">Signal</keyword>